<dbReference type="InterPro" id="IPR013785">
    <property type="entry name" value="Aldolase_TIM"/>
</dbReference>
<dbReference type="Gene3D" id="3.20.20.70">
    <property type="entry name" value="Aldolase class I"/>
    <property type="match status" value="1"/>
</dbReference>
<dbReference type="AlphaFoldDB" id="A0A1W9S0Z8"/>
<evidence type="ECO:0000313" key="2">
    <source>
        <dbReference type="Proteomes" id="UP000192611"/>
    </source>
</evidence>
<sequence length="237" mass="27389">METVKAARKEMGITFVHFNTGYYEGKELDILEPYIKTVKKETGLLVGVQCPPVPDLKKYDHLKELGVDHVSFCIELYNPERFKEVCPGKYEHLGQKMYLDTIEYCSRLFGKGKVSGEIIAGLEPPEDSIKAIEHFANVGAFATVCVFRPTIGTALENYPPPNVEDMIPVFRRMYEVCLEKNIPVGIAPKIRVSLVLLPFEGIYFLEDKKKWWHKIALMNLMKAFYRTYFYTKLAFRW</sequence>
<protein>
    <recommendedName>
        <fullName evidence="3">Radical SAM core domain-containing protein</fullName>
    </recommendedName>
</protein>
<evidence type="ECO:0008006" key="3">
    <source>
        <dbReference type="Google" id="ProtNLM"/>
    </source>
</evidence>
<dbReference type="NCBIfam" id="NF045502">
    <property type="entry name" value="variant_rSAM"/>
    <property type="match status" value="1"/>
</dbReference>
<reference evidence="2" key="1">
    <citation type="submission" date="2017-03" db="EMBL/GenBank/DDBJ databases">
        <title>Novel pathways for hydrocarbon cycling and metabolic interdependencies in hydrothermal sediment communities.</title>
        <authorList>
            <person name="Dombrowski N."/>
            <person name="Seitz K."/>
            <person name="Teske A."/>
            <person name="Baker B."/>
        </authorList>
    </citation>
    <scope>NUCLEOTIDE SEQUENCE [LARGE SCALE GENOMIC DNA]</scope>
</reference>
<dbReference type="EMBL" id="NATQ01000063">
    <property type="protein sequence ID" value="OQX90365.1"/>
    <property type="molecule type" value="Genomic_DNA"/>
</dbReference>
<dbReference type="InterPro" id="IPR058240">
    <property type="entry name" value="rSAM_sf"/>
</dbReference>
<proteinExistence type="predicted"/>
<accession>A0A1W9S0Z8</accession>
<dbReference type="Proteomes" id="UP000192611">
    <property type="component" value="Unassembled WGS sequence"/>
</dbReference>
<name>A0A1W9S0Z8_9BACT</name>
<gene>
    <name evidence="1" type="ORF">B6D57_03500</name>
</gene>
<dbReference type="SUPFAM" id="SSF102114">
    <property type="entry name" value="Radical SAM enzymes"/>
    <property type="match status" value="1"/>
</dbReference>
<organism evidence="1 2">
    <name type="scientific">Candidatus Coatesbacteria bacterium 4484_99</name>
    <dbReference type="NCBI Taxonomy" id="1970774"/>
    <lineage>
        <taxon>Bacteria</taxon>
        <taxon>Candidatus Coatesiibacteriota</taxon>
    </lineage>
</organism>
<comment type="caution">
    <text evidence="1">The sequence shown here is derived from an EMBL/GenBank/DDBJ whole genome shotgun (WGS) entry which is preliminary data.</text>
</comment>
<evidence type="ECO:0000313" key="1">
    <source>
        <dbReference type="EMBL" id="OQX90365.1"/>
    </source>
</evidence>